<evidence type="ECO:0000256" key="1">
    <source>
        <dbReference type="SAM" id="MobiDB-lite"/>
    </source>
</evidence>
<feature type="compositionally biased region" description="Polar residues" evidence="1">
    <location>
        <begin position="123"/>
        <end position="133"/>
    </location>
</feature>
<dbReference type="Proteomes" id="UP000296049">
    <property type="component" value="Unassembled WGS sequence"/>
</dbReference>
<dbReference type="AlphaFoldDB" id="R0JTX6"/>
<feature type="compositionally biased region" description="Polar residues" evidence="1">
    <location>
        <begin position="143"/>
        <end position="154"/>
    </location>
</feature>
<evidence type="ECO:0000313" key="2">
    <source>
        <dbReference type="EMBL" id="EOB00891.1"/>
    </source>
</evidence>
<dbReference type="EMBL" id="KB743145">
    <property type="protein sequence ID" value="EOB00891.1"/>
    <property type="molecule type" value="Genomic_DNA"/>
</dbReference>
<sequence>MGSLLPSHFKCSLLTALESSEGRQRQPLPQPDLLSAHTLSHQAVRVKCHNFSLLLVNTISECLPKAKSLRSAGWQKQDIYLTETLVEKFGSSATQLRCFNSCQREIPPYLLPQRALLTDQHQEPQQAAPSPTGTPRGFHSLGCLSSHSISQDCTPSAIKQAHGGQT</sequence>
<organism evidence="2 3">
    <name type="scientific">Anas platyrhynchos</name>
    <name type="common">Mallard</name>
    <name type="synonym">Anas boschas</name>
    <dbReference type="NCBI Taxonomy" id="8839"/>
    <lineage>
        <taxon>Eukaryota</taxon>
        <taxon>Metazoa</taxon>
        <taxon>Chordata</taxon>
        <taxon>Craniata</taxon>
        <taxon>Vertebrata</taxon>
        <taxon>Euteleostomi</taxon>
        <taxon>Archelosauria</taxon>
        <taxon>Archosauria</taxon>
        <taxon>Dinosauria</taxon>
        <taxon>Saurischia</taxon>
        <taxon>Theropoda</taxon>
        <taxon>Coelurosauria</taxon>
        <taxon>Aves</taxon>
        <taxon>Neognathae</taxon>
        <taxon>Galloanserae</taxon>
        <taxon>Anseriformes</taxon>
        <taxon>Anatidae</taxon>
        <taxon>Anatinae</taxon>
        <taxon>Anas</taxon>
    </lineage>
</organism>
<reference evidence="3" key="1">
    <citation type="journal article" date="2013" name="Nat. Genet.">
        <title>The duck genome and transcriptome provide insight into an avian influenza virus reservoir species.</title>
        <authorList>
            <person name="Huang Y."/>
            <person name="Li Y."/>
            <person name="Burt D.W."/>
            <person name="Chen H."/>
            <person name="Zhang Y."/>
            <person name="Qian W."/>
            <person name="Kim H."/>
            <person name="Gan S."/>
            <person name="Zhao Y."/>
            <person name="Li J."/>
            <person name="Yi K."/>
            <person name="Feng H."/>
            <person name="Zhu P."/>
            <person name="Li B."/>
            <person name="Liu Q."/>
            <person name="Fairley S."/>
            <person name="Magor K.E."/>
            <person name="Du Z."/>
            <person name="Hu X."/>
            <person name="Goodman L."/>
            <person name="Tafer H."/>
            <person name="Vignal A."/>
            <person name="Lee T."/>
            <person name="Kim K.W."/>
            <person name="Sheng Z."/>
            <person name="An Y."/>
            <person name="Searle S."/>
            <person name="Herrero J."/>
            <person name="Groenen M.A."/>
            <person name="Crooijmans R.P."/>
            <person name="Faraut T."/>
            <person name="Cai Q."/>
            <person name="Webster R.G."/>
            <person name="Aldridge J.R."/>
            <person name="Warren W.C."/>
            <person name="Bartschat S."/>
            <person name="Kehr S."/>
            <person name="Marz M."/>
            <person name="Stadler P.F."/>
            <person name="Smith J."/>
            <person name="Kraus R.H."/>
            <person name="Zhao Y."/>
            <person name="Ren L."/>
            <person name="Fei J."/>
            <person name="Morisson M."/>
            <person name="Kaiser P."/>
            <person name="Griffin D.K."/>
            <person name="Rao M."/>
            <person name="Pitel F."/>
            <person name="Wang J."/>
            <person name="Li N."/>
        </authorList>
    </citation>
    <scope>NUCLEOTIDE SEQUENCE [LARGE SCALE GENOMIC DNA]</scope>
</reference>
<keyword evidence="3" id="KW-1185">Reference proteome</keyword>
<proteinExistence type="predicted"/>
<name>R0JTX6_ANAPL</name>
<evidence type="ECO:0000313" key="3">
    <source>
        <dbReference type="Proteomes" id="UP000296049"/>
    </source>
</evidence>
<gene>
    <name evidence="2" type="ORF">Anapl_00427</name>
</gene>
<accession>R0JTX6</accession>
<feature type="region of interest" description="Disordered" evidence="1">
    <location>
        <begin position="119"/>
        <end position="166"/>
    </location>
</feature>
<protein>
    <submittedName>
        <fullName evidence="2">Uncharacterized protein</fullName>
    </submittedName>
</protein>